<sequence length="318" mass="34999">MLKVRKAVFPVAGLGTRFLPATKASPKEMLPVVDKPLIQYAVEEAMAAGITEMIFVTGRSKRAIEDHFDKSYEIEAELEARGKEKLLELVRGIKPSHVDCIYVRQAEALGLGHAVLCAEKLVGSEPFAVILADDLLDGEPPVLSQMVSVFDHYHSSVIGVEEIDRQDSRSYGVIEGKPWDDGLFKLSRVVEKPEPALAPSNFGVVGRYVLMPRVFDFLRKQKPGAGGEIQLTDAIAALLAQEQVLAFRYRGKRFDCGSKLGYLKATVEFALRHPEVRDEFERYLRAHFGVKEEAAAQLPAQAQAADAGDASECSTVEV</sequence>
<dbReference type="EC" id="2.7.7.9" evidence="2 7"/>
<dbReference type="PANTHER" id="PTHR43197:SF1">
    <property type="entry name" value="UTP--GLUCOSE-1-PHOSPHATE URIDYLYLTRANSFERASE"/>
    <property type="match status" value="1"/>
</dbReference>
<proteinExistence type="inferred from homology"/>
<comment type="catalytic activity">
    <reaction evidence="6 7">
        <text>alpha-D-glucose 1-phosphate + UTP + H(+) = UDP-alpha-D-glucose + diphosphate</text>
        <dbReference type="Rhea" id="RHEA:19889"/>
        <dbReference type="ChEBI" id="CHEBI:15378"/>
        <dbReference type="ChEBI" id="CHEBI:33019"/>
        <dbReference type="ChEBI" id="CHEBI:46398"/>
        <dbReference type="ChEBI" id="CHEBI:58601"/>
        <dbReference type="ChEBI" id="CHEBI:58885"/>
        <dbReference type="EC" id="2.7.7.9"/>
    </reaction>
</comment>
<evidence type="ECO:0000256" key="1">
    <source>
        <dbReference type="ARBA" id="ARBA00006890"/>
    </source>
</evidence>
<comment type="similarity">
    <text evidence="1 7">Belongs to the UDPGP type 2 family.</text>
</comment>
<gene>
    <name evidence="9" type="ORF">AWB83_03287</name>
</gene>
<evidence type="ECO:0000256" key="6">
    <source>
        <dbReference type="ARBA" id="ARBA00048128"/>
    </source>
</evidence>
<dbReference type="GO" id="GO:0006011">
    <property type="term" value="P:UDP-alpha-D-glucose metabolic process"/>
    <property type="evidence" value="ECO:0007669"/>
    <property type="project" value="InterPro"/>
</dbReference>
<dbReference type="GO" id="GO:0003983">
    <property type="term" value="F:UTP:glucose-1-phosphate uridylyltransferase activity"/>
    <property type="evidence" value="ECO:0007669"/>
    <property type="project" value="UniProtKB-EC"/>
</dbReference>
<protein>
    <recommendedName>
        <fullName evidence="3 7">UTP--glucose-1-phosphate uridylyltransferase</fullName>
        <ecNumber evidence="2 7">2.7.7.9</ecNumber>
    </recommendedName>
    <alternativeName>
        <fullName evidence="7">UDP-glucose pyrophosphorylase</fullName>
    </alternativeName>
</protein>
<name>A0A158BI24_9BURK</name>
<dbReference type="InterPro" id="IPR029044">
    <property type="entry name" value="Nucleotide-diphossugar_trans"/>
</dbReference>
<evidence type="ECO:0000256" key="2">
    <source>
        <dbReference type="ARBA" id="ARBA00012415"/>
    </source>
</evidence>
<evidence type="ECO:0000313" key="9">
    <source>
        <dbReference type="EMBL" id="SAK69714.1"/>
    </source>
</evidence>
<evidence type="ECO:0000313" key="10">
    <source>
        <dbReference type="Proteomes" id="UP000054978"/>
    </source>
</evidence>
<dbReference type="STRING" id="1777144.AWB83_03287"/>
<feature type="domain" description="Nucleotidyl transferase" evidence="8">
    <location>
        <begin position="11"/>
        <end position="266"/>
    </location>
</feature>
<keyword evidence="5 7" id="KW-0548">Nucleotidyltransferase</keyword>
<dbReference type="SUPFAM" id="SSF53448">
    <property type="entry name" value="Nucleotide-diphospho-sugar transferases"/>
    <property type="match status" value="1"/>
</dbReference>
<dbReference type="OrthoDB" id="9803306at2"/>
<dbReference type="RefSeq" id="WP_087046647.1">
    <property type="nucleotide sequence ID" value="NZ_FCOB02000014.1"/>
</dbReference>
<dbReference type="Pfam" id="PF00483">
    <property type="entry name" value="NTP_transferase"/>
    <property type="match status" value="1"/>
</dbReference>
<keyword evidence="4 7" id="KW-0808">Transferase</keyword>
<dbReference type="InterPro" id="IPR005835">
    <property type="entry name" value="NTP_transferase_dom"/>
</dbReference>
<dbReference type="EMBL" id="FCOB02000014">
    <property type="protein sequence ID" value="SAK69714.1"/>
    <property type="molecule type" value="Genomic_DNA"/>
</dbReference>
<dbReference type="NCBIfam" id="TIGR01099">
    <property type="entry name" value="galU"/>
    <property type="match status" value="1"/>
</dbReference>
<dbReference type="CDD" id="cd02541">
    <property type="entry name" value="UGPase_prokaryotic"/>
    <property type="match status" value="1"/>
</dbReference>
<evidence type="ECO:0000256" key="7">
    <source>
        <dbReference type="RuleBase" id="RU361259"/>
    </source>
</evidence>
<evidence type="ECO:0000256" key="5">
    <source>
        <dbReference type="ARBA" id="ARBA00022695"/>
    </source>
</evidence>
<reference evidence="9" key="1">
    <citation type="submission" date="2016-01" db="EMBL/GenBank/DDBJ databases">
        <authorList>
            <person name="Peeters C."/>
        </authorList>
    </citation>
    <scope>NUCLEOTIDE SEQUENCE [LARGE SCALE GENOMIC DNA]</scope>
    <source>
        <strain evidence="9">LMG 29326</strain>
    </source>
</reference>
<dbReference type="AlphaFoldDB" id="A0A158BI24"/>
<dbReference type="Proteomes" id="UP000054978">
    <property type="component" value="Unassembled WGS sequence"/>
</dbReference>
<dbReference type="InterPro" id="IPR005771">
    <property type="entry name" value="GalU_uridylyltTrfase_bac/arc"/>
</dbReference>
<evidence type="ECO:0000259" key="8">
    <source>
        <dbReference type="Pfam" id="PF00483"/>
    </source>
</evidence>
<accession>A0A158BI24</accession>
<comment type="caution">
    <text evidence="9">The sequence shown here is derived from an EMBL/GenBank/DDBJ whole genome shotgun (WGS) entry which is preliminary data.</text>
</comment>
<keyword evidence="10" id="KW-1185">Reference proteome</keyword>
<evidence type="ECO:0000256" key="4">
    <source>
        <dbReference type="ARBA" id="ARBA00022679"/>
    </source>
</evidence>
<organism evidence="9 10">
    <name type="scientific">Caballeronia ptereochthonis</name>
    <dbReference type="NCBI Taxonomy" id="1777144"/>
    <lineage>
        <taxon>Bacteria</taxon>
        <taxon>Pseudomonadati</taxon>
        <taxon>Pseudomonadota</taxon>
        <taxon>Betaproteobacteria</taxon>
        <taxon>Burkholderiales</taxon>
        <taxon>Burkholderiaceae</taxon>
        <taxon>Caballeronia</taxon>
    </lineage>
</organism>
<evidence type="ECO:0000256" key="3">
    <source>
        <dbReference type="ARBA" id="ARBA00019048"/>
    </source>
</evidence>
<dbReference type="PANTHER" id="PTHR43197">
    <property type="entry name" value="UTP--GLUCOSE-1-PHOSPHATE URIDYLYLTRANSFERASE"/>
    <property type="match status" value="1"/>
</dbReference>
<dbReference type="Gene3D" id="3.90.550.10">
    <property type="entry name" value="Spore Coat Polysaccharide Biosynthesis Protein SpsA, Chain A"/>
    <property type="match status" value="1"/>
</dbReference>